<evidence type="ECO:0000313" key="3">
    <source>
        <dbReference type="Proteomes" id="UP000770661"/>
    </source>
</evidence>
<name>A0A8J4YF95_CHIOP</name>
<feature type="signal peptide" evidence="1">
    <location>
        <begin position="1"/>
        <end position="21"/>
    </location>
</feature>
<evidence type="ECO:0000256" key="1">
    <source>
        <dbReference type="SAM" id="SignalP"/>
    </source>
</evidence>
<organism evidence="2 3">
    <name type="scientific">Chionoecetes opilio</name>
    <name type="common">Atlantic snow crab</name>
    <name type="synonym">Cancer opilio</name>
    <dbReference type="NCBI Taxonomy" id="41210"/>
    <lineage>
        <taxon>Eukaryota</taxon>
        <taxon>Metazoa</taxon>
        <taxon>Ecdysozoa</taxon>
        <taxon>Arthropoda</taxon>
        <taxon>Crustacea</taxon>
        <taxon>Multicrustacea</taxon>
        <taxon>Malacostraca</taxon>
        <taxon>Eumalacostraca</taxon>
        <taxon>Eucarida</taxon>
        <taxon>Decapoda</taxon>
        <taxon>Pleocyemata</taxon>
        <taxon>Brachyura</taxon>
        <taxon>Eubrachyura</taxon>
        <taxon>Majoidea</taxon>
        <taxon>Majidae</taxon>
        <taxon>Chionoecetes</taxon>
    </lineage>
</organism>
<keyword evidence="3" id="KW-1185">Reference proteome</keyword>
<dbReference type="PANTHER" id="PTHR44464:SF1">
    <property type="entry name" value="WD REPEAT-CONTAINING PROTEIN 17"/>
    <property type="match status" value="1"/>
</dbReference>
<dbReference type="Gene3D" id="2.130.10.10">
    <property type="entry name" value="YVTN repeat-like/Quinoprotein amine dehydrogenase"/>
    <property type="match status" value="1"/>
</dbReference>
<keyword evidence="1" id="KW-0732">Signal</keyword>
<dbReference type="InterPro" id="IPR036322">
    <property type="entry name" value="WD40_repeat_dom_sf"/>
</dbReference>
<evidence type="ECO:0000313" key="2">
    <source>
        <dbReference type="EMBL" id="KAG0722571.1"/>
    </source>
</evidence>
<dbReference type="AlphaFoldDB" id="A0A8J4YF95"/>
<accession>A0A8J4YF95</accession>
<dbReference type="InterPro" id="IPR015943">
    <property type="entry name" value="WD40/YVTN_repeat-like_dom_sf"/>
</dbReference>
<proteinExistence type="predicted"/>
<protein>
    <submittedName>
        <fullName evidence="2">WD repeat-containing protein 17</fullName>
    </submittedName>
</protein>
<reference evidence="2" key="1">
    <citation type="submission" date="2020-07" db="EMBL/GenBank/DDBJ databases">
        <title>The High-quality genome of the commercially important snow crab, Chionoecetes opilio.</title>
        <authorList>
            <person name="Jeong J.-H."/>
            <person name="Ryu S."/>
        </authorList>
    </citation>
    <scope>NUCLEOTIDE SEQUENCE</scope>
    <source>
        <strain evidence="2">MADBK_172401_WGS</strain>
        <tissue evidence="2">Digestive gland</tissue>
    </source>
</reference>
<dbReference type="PANTHER" id="PTHR44464">
    <property type="entry name" value="WD REPEAT-CONTAINING PROTEIN 17"/>
    <property type="match status" value="1"/>
</dbReference>
<gene>
    <name evidence="2" type="primary">WDR17_0</name>
    <name evidence="2" type="ORF">GWK47_044250</name>
</gene>
<dbReference type="SUPFAM" id="SSF50978">
    <property type="entry name" value="WD40 repeat-like"/>
    <property type="match status" value="1"/>
</dbReference>
<dbReference type="EMBL" id="JACEEZ010009345">
    <property type="protein sequence ID" value="KAG0722571.1"/>
    <property type="molecule type" value="Genomic_DNA"/>
</dbReference>
<sequence>MFLMFMNYITFLYSIIRDLLSFSTQAGPLQLWDYAENSEPFPFREDYGYPHAIITYRWHPTVPGRLVVGHNDGKLTVYREDLGKSRHSGFPEGGEDAEAHTLVTLEWDTCSPDYILVAYLGGALWLVDVNTMRVITKYILPVSASISTLAWLPDAPGMFVTGDAEKGILRVWTVNKSTPMETCVLKDTGFHVLCATRVERASVMEKVHQDPNSDLTSERKGLMVPNVAIVTLFKDGGVGLYHLRRKQWIFNREHVSP</sequence>
<dbReference type="OrthoDB" id="6334762at2759"/>
<feature type="chain" id="PRO_5035224867" evidence="1">
    <location>
        <begin position="22"/>
        <end position="257"/>
    </location>
</feature>
<dbReference type="Proteomes" id="UP000770661">
    <property type="component" value="Unassembled WGS sequence"/>
</dbReference>
<comment type="caution">
    <text evidence="2">The sequence shown here is derived from an EMBL/GenBank/DDBJ whole genome shotgun (WGS) entry which is preliminary data.</text>
</comment>